<organism evidence="1 2">
    <name type="scientific">Spirosoma sordidisoli</name>
    <dbReference type="NCBI Taxonomy" id="2502893"/>
    <lineage>
        <taxon>Bacteria</taxon>
        <taxon>Pseudomonadati</taxon>
        <taxon>Bacteroidota</taxon>
        <taxon>Cytophagia</taxon>
        <taxon>Cytophagales</taxon>
        <taxon>Cytophagaceae</taxon>
        <taxon>Spirosoma</taxon>
    </lineage>
</organism>
<sequence length="305" mass="36441">MVFDTPILLVWFNRPDNASRVFDQIKKLKPSKLYVAIDGPREGNITDQIGTDGCKRLLSEIDWPCNLQTLIREKNAGCGLGVSSAISWFFEQEEMGIILEDDCVPAQSFFPYCQEMLLKYRDDEQIMHIAGTRWNEEYVTESSYLFSSISHIWGWATWRRAWNKYDFEMKRWSELVQSEQIKKHFRNPDNVTYWVKTLDRFFNDSNKHTWDYQWQYTLFLHNGISINPSNNLIQNIGTSGSHESNSINFRKIYFRNVDKEYKPSKKPTIIEPDIRFNDYHTKKFFRWRPPIIYRAYKRLHKIVSK</sequence>
<dbReference type="RefSeq" id="WP_129600331.1">
    <property type="nucleotide sequence ID" value="NZ_SBLB01000001.1"/>
</dbReference>
<proteinExistence type="predicted"/>
<dbReference type="SUPFAM" id="SSF53448">
    <property type="entry name" value="Nucleotide-diphospho-sugar transferases"/>
    <property type="match status" value="1"/>
</dbReference>
<reference evidence="1 2" key="1">
    <citation type="submission" date="2019-01" db="EMBL/GenBank/DDBJ databases">
        <title>Spirosoma flava sp. nov., a propanil-degrading bacterium isolated from herbicide-contaminated soil.</title>
        <authorList>
            <person name="Zhang L."/>
            <person name="Jiang J.-D."/>
        </authorList>
    </citation>
    <scope>NUCLEOTIDE SEQUENCE [LARGE SCALE GENOMIC DNA]</scope>
    <source>
        <strain evidence="1 2">TY50</strain>
    </source>
</reference>
<keyword evidence="2" id="KW-1185">Reference proteome</keyword>
<dbReference type="GO" id="GO:0016740">
    <property type="term" value="F:transferase activity"/>
    <property type="evidence" value="ECO:0007669"/>
    <property type="project" value="UniProtKB-KW"/>
</dbReference>
<dbReference type="AlphaFoldDB" id="A0A4Q2UP61"/>
<accession>A0A4Q2UP61</accession>
<gene>
    <name evidence="1" type="ORF">EQG79_04840</name>
</gene>
<evidence type="ECO:0000313" key="2">
    <source>
        <dbReference type="Proteomes" id="UP000290407"/>
    </source>
</evidence>
<comment type="caution">
    <text evidence="1">The sequence shown here is derived from an EMBL/GenBank/DDBJ whole genome shotgun (WGS) entry which is preliminary data.</text>
</comment>
<dbReference type="Proteomes" id="UP000290407">
    <property type="component" value="Unassembled WGS sequence"/>
</dbReference>
<dbReference type="EMBL" id="SBLB01000001">
    <property type="protein sequence ID" value="RYC71473.1"/>
    <property type="molecule type" value="Genomic_DNA"/>
</dbReference>
<dbReference type="Gene3D" id="3.90.550.10">
    <property type="entry name" value="Spore Coat Polysaccharide Biosynthesis Protein SpsA, Chain A"/>
    <property type="match status" value="1"/>
</dbReference>
<name>A0A4Q2UP61_9BACT</name>
<protein>
    <submittedName>
        <fullName evidence="1">Nucleotide-diphospho-sugar transferase</fullName>
    </submittedName>
</protein>
<dbReference type="InterPro" id="IPR029044">
    <property type="entry name" value="Nucleotide-diphossugar_trans"/>
</dbReference>
<evidence type="ECO:0000313" key="1">
    <source>
        <dbReference type="EMBL" id="RYC71473.1"/>
    </source>
</evidence>
<keyword evidence="1" id="KW-0808">Transferase</keyword>